<evidence type="ECO:0000313" key="13">
    <source>
        <dbReference type="EMBL" id="CAK7326413.1"/>
    </source>
</evidence>
<evidence type="ECO:0000256" key="8">
    <source>
        <dbReference type="ARBA" id="ARBA00023004"/>
    </source>
</evidence>
<evidence type="ECO:0000313" key="14">
    <source>
        <dbReference type="Proteomes" id="UP001314170"/>
    </source>
</evidence>
<name>A0AAV1QXJ5_9ROSI</name>
<dbReference type="GO" id="GO:0005506">
    <property type="term" value="F:iron ion binding"/>
    <property type="evidence" value="ECO:0007669"/>
    <property type="project" value="InterPro"/>
</dbReference>
<dbReference type="InterPro" id="IPR001128">
    <property type="entry name" value="Cyt_P450"/>
</dbReference>
<keyword evidence="8 11" id="KW-0408">Iron</keyword>
<organism evidence="13 14">
    <name type="scientific">Dovyalis caffra</name>
    <dbReference type="NCBI Taxonomy" id="77055"/>
    <lineage>
        <taxon>Eukaryota</taxon>
        <taxon>Viridiplantae</taxon>
        <taxon>Streptophyta</taxon>
        <taxon>Embryophyta</taxon>
        <taxon>Tracheophyta</taxon>
        <taxon>Spermatophyta</taxon>
        <taxon>Magnoliopsida</taxon>
        <taxon>eudicotyledons</taxon>
        <taxon>Gunneridae</taxon>
        <taxon>Pentapetalae</taxon>
        <taxon>rosids</taxon>
        <taxon>fabids</taxon>
        <taxon>Malpighiales</taxon>
        <taxon>Salicaceae</taxon>
        <taxon>Flacourtieae</taxon>
        <taxon>Dovyalis</taxon>
    </lineage>
</organism>
<dbReference type="GO" id="GO:0004497">
    <property type="term" value="F:monooxygenase activity"/>
    <property type="evidence" value="ECO:0007669"/>
    <property type="project" value="UniProtKB-KW"/>
</dbReference>
<dbReference type="EMBL" id="CAWUPB010000851">
    <property type="protein sequence ID" value="CAK7326413.1"/>
    <property type="molecule type" value="Genomic_DNA"/>
</dbReference>
<keyword evidence="5 11" id="KW-0479">Metal-binding</keyword>
<dbReference type="SUPFAM" id="SSF48264">
    <property type="entry name" value="Cytochrome P450"/>
    <property type="match status" value="1"/>
</dbReference>
<dbReference type="InterPro" id="IPR050665">
    <property type="entry name" value="Cytochrome_P450_Monooxygen"/>
</dbReference>
<dbReference type="PANTHER" id="PTHR24282">
    <property type="entry name" value="CYTOCHROME P450 FAMILY MEMBER"/>
    <property type="match status" value="1"/>
</dbReference>
<protein>
    <recommendedName>
        <fullName evidence="15">Cytochrome P450</fullName>
    </recommendedName>
</protein>
<evidence type="ECO:0000256" key="11">
    <source>
        <dbReference type="PIRSR" id="PIRSR602401-1"/>
    </source>
</evidence>
<dbReference type="Proteomes" id="UP001314170">
    <property type="component" value="Unassembled WGS sequence"/>
</dbReference>
<accession>A0AAV1QXJ5</accession>
<dbReference type="Gene3D" id="1.10.630.10">
    <property type="entry name" value="Cytochrome P450"/>
    <property type="match status" value="1"/>
</dbReference>
<evidence type="ECO:0000256" key="5">
    <source>
        <dbReference type="ARBA" id="ARBA00022723"/>
    </source>
</evidence>
<keyword evidence="4" id="KW-0812">Transmembrane</keyword>
<comment type="subcellular location">
    <subcellularLocation>
        <location evidence="1">Membrane</location>
        <topology evidence="1">Single-pass membrane protein</topology>
    </subcellularLocation>
</comment>
<comment type="cofactor">
    <cofactor evidence="11">
        <name>heme</name>
        <dbReference type="ChEBI" id="CHEBI:30413"/>
    </cofactor>
</comment>
<dbReference type="PANTHER" id="PTHR24282:SF236">
    <property type="entry name" value="CYTOCHROME P450"/>
    <property type="match status" value="1"/>
</dbReference>
<sequence>MGTLIICFSTCLCLYLVVILLKFFNKVWWTPIRIQSLMKSQGIKGPSYRFLFGSTTEILNIINAMDGSSQELSHNTFARILPHAYSWIKIYGMNFLYWYGPQPHLMVTEPELVKEVLSNRDGAYKKLPVETHVKRLLGDGLVTSGDGKWFKMRKLGNHAFHGESLKGMIPDMIASVEIMLERWRNNEGKEIDAFQEFKVLTSEVISRTAFGSSYLEGDDIESENLEKRVRESIIKMMKKREEEAMSGQLHGYGNDFFGLLLKAYHDPDNTKKISVDDLIDECKTIYVAGQETTTSLLSWTVLLLATSPAWQDKAREEVLELIGQQNPSPDSITKLKNMSMVINESLRLYSPSNYLARKVYKEVKLGNLILPANMEIYMSTLAHHYNPEIWGEDAHLFKPERFAEGVAKATNNSTAAFFPFGMGPRTCLGFNYAIIEGKIALSMILQRYRLVLSPTYVHHPVHLLTVCPKHDIQVILQPL</sequence>
<dbReference type="InterPro" id="IPR002401">
    <property type="entry name" value="Cyt_P450_E_grp-I"/>
</dbReference>
<dbReference type="GO" id="GO:0020037">
    <property type="term" value="F:heme binding"/>
    <property type="evidence" value="ECO:0007669"/>
    <property type="project" value="InterPro"/>
</dbReference>
<evidence type="ECO:0008006" key="15">
    <source>
        <dbReference type="Google" id="ProtNLM"/>
    </source>
</evidence>
<gene>
    <name evidence="13" type="ORF">DCAF_LOCUS4113</name>
</gene>
<dbReference type="InterPro" id="IPR017972">
    <property type="entry name" value="Cyt_P450_CS"/>
</dbReference>
<keyword evidence="6" id="KW-1133">Transmembrane helix</keyword>
<evidence type="ECO:0000256" key="12">
    <source>
        <dbReference type="RuleBase" id="RU000461"/>
    </source>
</evidence>
<dbReference type="GO" id="GO:0016705">
    <property type="term" value="F:oxidoreductase activity, acting on paired donors, with incorporation or reduction of molecular oxygen"/>
    <property type="evidence" value="ECO:0007669"/>
    <property type="project" value="InterPro"/>
</dbReference>
<keyword evidence="9 12" id="KW-0503">Monooxygenase</keyword>
<evidence type="ECO:0000256" key="2">
    <source>
        <dbReference type="ARBA" id="ARBA00010617"/>
    </source>
</evidence>
<keyword evidence="10" id="KW-0472">Membrane</keyword>
<comment type="similarity">
    <text evidence="2 12">Belongs to the cytochrome P450 family.</text>
</comment>
<proteinExistence type="inferred from homology"/>
<keyword evidence="7 12" id="KW-0560">Oxidoreductase</keyword>
<evidence type="ECO:0000256" key="3">
    <source>
        <dbReference type="ARBA" id="ARBA00022617"/>
    </source>
</evidence>
<reference evidence="13 14" key="1">
    <citation type="submission" date="2024-01" db="EMBL/GenBank/DDBJ databases">
        <authorList>
            <person name="Waweru B."/>
        </authorList>
    </citation>
    <scope>NUCLEOTIDE SEQUENCE [LARGE SCALE GENOMIC DNA]</scope>
</reference>
<dbReference type="Pfam" id="PF00067">
    <property type="entry name" value="p450"/>
    <property type="match status" value="1"/>
</dbReference>
<evidence type="ECO:0000256" key="9">
    <source>
        <dbReference type="ARBA" id="ARBA00023033"/>
    </source>
</evidence>
<comment type="caution">
    <text evidence="13">The sequence shown here is derived from an EMBL/GenBank/DDBJ whole genome shotgun (WGS) entry which is preliminary data.</text>
</comment>
<dbReference type="PROSITE" id="PS00018">
    <property type="entry name" value="EF_HAND_1"/>
    <property type="match status" value="1"/>
</dbReference>
<dbReference type="AlphaFoldDB" id="A0AAV1QXJ5"/>
<dbReference type="PRINTS" id="PR00385">
    <property type="entry name" value="P450"/>
</dbReference>
<dbReference type="GO" id="GO:0016020">
    <property type="term" value="C:membrane"/>
    <property type="evidence" value="ECO:0007669"/>
    <property type="project" value="UniProtKB-SubCell"/>
</dbReference>
<evidence type="ECO:0000256" key="7">
    <source>
        <dbReference type="ARBA" id="ARBA00023002"/>
    </source>
</evidence>
<keyword evidence="3 11" id="KW-0349">Heme</keyword>
<evidence type="ECO:0000256" key="1">
    <source>
        <dbReference type="ARBA" id="ARBA00004167"/>
    </source>
</evidence>
<dbReference type="InterPro" id="IPR018247">
    <property type="entry name" value="EF_Hand_1_Ca_BS"/>
</dbReference>
<dbReference type="PROSITE" id="PS00086">
    <property type="entry name" value="CYTOCHROME_P450"/>
    <property type="match status" value="1"/>
</dbReference>
<dbReference type="InterPro" id="IPR036396">
    <property type="entry name" value="Cyt_P450_sf"/>
</dbReference>
<evidence type="ECO:0000256" key="4">
    <source>
        <dbReference type="ARBA" id="ARBA00022692"/>
    </source>
</evidence>
<evidence type="ECO:0000256" key="10">
    <source>
        <dbReference type="ARBA" id="ARBA00023136"/>
    </source>
</evidence>
<feature type="binding site" description="axial binding residue" evidence="11">
    <location>
        <position position="427"/>
    </location>
    <ligand>
        <name>heme</name>
        <dbReference type="ChEBI" id="CHEBI:30413"/>
    </ligand>
    <ligandPart>
        <name>Fe</name>
        <dbReference type="ChEBI" id="CHEBI:18248"/>
    </ligandPart>
</feature>
<keyword evidence="14" id="KW-1185">Reference proteome</keyword>
<evidence type="ECO:0000256" key="6">
    <source>
        <dbReference type="ARBA" id="ARBA00022989"/>
    </source>
</evidence>
<dbReference type="PRINTS" id="PR00463">
    <property type="entry name" value="EP450I"/>
</dbReference>